<reference evidence="1" key="1">
    <citation type="submission" date="2022-06" db="EMBL/GenBank/DDBJ databases">
        <authorList>
            <person name="Sun Q."/>
        </authorList>
    </citation>
    <scope>NUCLEOTIDE SEQUENCE</scope>
    <source>
        <strain evidence="1">S101</strain>
    </source>
</reference>
<proteinExistence type="predicted"/>
<evidence type="ECO:0000313" key="1">
    <source>
        <dbReference type="EMBL" id="MCO5957680.1"/>
    </source>
</evidence>
<dbReference type="RefSeq" id="WP_250913312.1">
    <property type="nucleotide sequence ID" value="NZ_JAMXLX010000003.1"/>
</dbReference>
<dbReference type="AlphaFoldDB" id="A0AAJ1F5E0"/>
<dbReference type="EMBL" id="JAMXLX010000003">
    <property type="protein sequence ID" value="MCO5957680.1"/>
    <property type="molecule type" value="Genomic_DNA"/>
</dbReference>
<evidence type="ECO:0000313" key="2">
    <source>
        <dbReference type="Proteomes" id="UP001155380"/>
    </source>
</evidence>
<gene>
    <name evidence="1" type="ORF">NBH21_12920</name>
</gene>
<comment type="caution">
    <text evidence="1">The sequence shown here is derived from an EMBL/GenBank/DDBJ whole genome shotgun (WGS) entry which is preliminary data.</text>
</comment>
<protein>
    <submittedName>
        <fullName evidence="1">Uncharacterized protein</fullName>
    </submittedName>
</protein>
<dbReference type="Proteomes" id="UP001155380">
    <property type="component" value="Unassembled WGS sequence"/>
</dbReference>
<name>A0AAJ1F5E0_9HYPH</name>
<accession>A0AAJ1F5E0</accession>
<organism evidence="1 2">
    <name type="scientific">Ciceribacter sichuanensis</name>
    <dbReference type="NCBI Taxonomy" id="2949647"/>
    <lineage>
        <taxon>Bacteria</taxon>
        <taxon>Pseudomonadati</taxon>
        <taxon>Pseudomonadota</taxon>
        <taxon>Alphaproteobacteria</taxon>
        <taxon>Hyphomicrobiales</taxon>
        <taxon>Rhizobiaceae</taxon>
        <taxon>Ciceribacter</taxon>
    </lineage>
</organism>
<sequence length="99" mass="10369">MTAMTKGVLCAANQWTPLATGKAKVLALIRTPSGSGYIKTGADTPLGAPDPDAAEGDATFDFFPIAWRQPVSLAFDDASTNLYFYPDGDAPVAVSVIME</sequence>